<dbReference type="Proteomes" id="UP001189429">
    <property type="component" value="Unassembled WGS sequence"/>
</dbReference>
<reference evidence="3" key="1">
    <citation type="submission" date="2023-10" db="EMBL/GenBank/DDBJ databases">
        <authorList>
            <person name="Chen Y."/>
            <person name="Shah S."/>
            <person name="Dougan E. K."/>
            <person name="Thang M."/>
            <person name="Chan C."/>
        </authorList>
    </citation>
    <scope>NUCLEOTIDE SEQUENCE [LARGE SCALE GENOMIC DNA]</scope>
</reference>
<feature type="compositionally biased region" description="Low complexity" evidence="2">
    <location>
        <begin position="242"/>
        <end position="272"/>
    </location>
</feature>
<evidence type="ECO:0000313" key="4">
    <source>
        <dbReference type="Proteomes" id="UP001189429"/>
    </source>
</evidence>
<comment type="caution">
    <text evidence="3">The sequence shown here is derived from an EMBL/GenBank/DDBJ whole genome shotgun (WGS) entry which is preliminary data.</text>
</comment>
<evidence type="ECO:0000256" key="2">
    <source>
        <dbReference type="SAM" id="MobiDB-lite"/>
    </source>
</evidence>
<protein>
    <submittedName>
        <fullName evidence="3">Uncharacterized protein</fullName>
    </submittedName>
</protein>
<evidence type="ECO:0000256" key="1">
    <source>
        <dbReference type="SAM" id="Coils"/>
    </source>
</evidence>
<accession>A0ABN9W910</accession>
<gene>
    <name evidence="3" type="ORF">PCOR1329_LOCUS64083</name>
</gene>
<proteinExistence type="predicted"/>
<organism evidence="3 4">
    <name type="scientific">Prorocentrum cordatum</name>
    <dbReference type="NCBI Taxonomy" id="2364126"/>
    <lineage>
        <taxon>Eukaryota</taxon>
        <taxon>Sar</taxon>
        <taxon>Alveolata</taxon>
        <taxon>Dinophyceae</taxon>
        <taxon>Prorocentrales</taxon>
        <taxon>Prorocentraceae</taxon>
        <taxon>Prorocentrum</taxon>
    </lineage>
</organism>
<name>A0ABN9W910_9DINO</name>
<keyword evidence="4" id="KW-1185">Reference proteome</keyword>
<evidence type="ECO:0000313" key="3">
    <source>
        <dbReference type="EMBL" id="CAK0881151.1"/>
    </source>
</evidence>
<dbReference type="EMBL" id="CAUYUJ010018159">
    <property type="protein sequence ID" value="CAK0881151.1"/>
    <property type="molecule type" value="Genomic_DNA"/>
</dbReference>
<keyword evidence="1" id="KW-0175">Coiled coil</keyword>
<feature type="region of interest" description="Disordered" evidence="2">
    <location>
        <begin position="228"/>
        <end position="272"/>
    </location>
</feature>
<feature type="region of interest" description="Disordered" evidence="2">
    <location>
        <begin position="299"/>
        <end position="342"/>
    </location>
</feature>
<feature type="coiled-coil region" evidence="1">
    <location>
        <begin position="93"/>
        <end position="127"/>
    </location>
</feature>
<sequence length="804" mass="85780">MELGRAIELEGASPKASPKAKAAAASGSLKAKAAASGGAADGRRGFPGAPWSSAGSSELDRLLAIPDPIIAAKLREAVAGARDFVPPPPAATQRTLEQQLQSATDRRINLQRQLDEAADALLAVEEQLDECCGWRDTCAASLAEAQAGEAKLLRSRAQASGITPPTPGGSKSATFIFDVESLEDFSELEEEAQANLRQMREEGYRVTLEAQATFDQLQRLKQDIEEAAASKRRKRERPQPDGPAGAPAQGPAAAAAAEQQATPPAAAAAAAAPAAAAEPTSGFRERAVSAAELGAAAAEAAHQRATEQKVAGGHGGSADQGTRGPAGTDPTAAEVQSPVRHTERTPAMVGVLAIRLEQCLPHLQLLALRQGSLEGDLRICTYNGNTWNSIASVHEWMRRKRIEPHVAPFQETRFFPPTAEEQAHGWANRRGLQLACSTTLRTGEAAMAVSSGVGVATSKLLGSARFAQPPAGQQRGPLPRGISLGKGATIAVISVYLEDSVGLQGSNRQLLAVLHEWPPFVIGGCWNIEASELMDSGCWERPAVQTQRAPDAFDLDIVTDDAARGRRDQSALQGMSDDEARIFKGRARGIMAVTAPHEAKVPREAALRLRGEFQDLGVAMLDGYMFDSFWGEVGLQTDMGYNPMAMIEQLATSKQKWGDFNEMAFKRQGPAAHGVSEKTHVEPALVREGGPTGVALVGQPALEMALADWPPPWANPVRTKQGRPRYWGTGEWSLNPITIDDFEQVARKFPRATGSGRDNFHPHLLLEVGGDMLRRLASVLNSWERSPRCGELCLDHHHGSLAPA</sequence>
<feature type="region of interest" description="Disordered" evidence="2">
    <location>
        <begin position="31"/>
        <end position="55"/>
    </location>
</feature>